<sequence length="579" mass="65509">MVRPASDGRRHRRFRRDSKSIASVIAVELCAVAVMFASAVESVQSFRPHIVVILADDMGWNDVGWHGSDQIPTPNLDALAYNGVILNHHYVQPVCTPSRAALMTGRYPIHTGLQGSPITPAEPAGLPYQFKIMPEYLRDLGYRTHIVGKWHLGYYRRPYLPLNRGFESFLGVHNGYCGYYDYMTQWEVDGNLISGFDLYKNETPAWEHVGRYATELYSSEAVRLIKDHDATEPMFLYMAHTAVHAGHRGRFLEAPQGRTNSLKYILEPNRRTYAAMVTKLDDSVGELVDALRERDMLSNTIILFMSDNGAPANIDALYPNWGSNFPLRGVKGTLWEGGVRSPTFVWSAQLQNNPRVSDQFIHISDWLPTLYTAAGGDSTNLPADLDGVDQWNSILWNLPSRRFQALLNIDERERSAGIITKFDTVDPTRRTWKLVVGSFGRGNVNGYYNSGKSPLNPAYDYNKVINCKAYRALTTLFEPTTKEYKMADLRRQATITCSSQSPLGSNYEPKCDETPCLFNLETDPCEKFDLSPNNTAIVQRLYNTLKLFRRSLVPQIHQPLDLPAADPARFNNTWSTWAF</sequence>
<evidence type="ECO:0000256" key="7">
    <source>
        <dbReference type="SAM" id="Phobius"/>
    </source>
</evidence>
<dbReference type="Pfam" id="PF00884">
    <property type="entry name" value="Sulfatase"/>
    <property type="match status" value="1"/>
</dbReference>
<dbReference type="Proteomes" id="UP001307889">
    <property type="component" value="Chromosome 13"/>
</dbReference>
<dbReference type="EMBL" id="AP028921">
    <property type="protein sequence ID" value="BET01847.1"/>
    <property type="molecule type" value="Genomic_DNA"/>
</dbReference>
<evidence type="ECO:0000256" key="3">
    <source>
        <dbReference type="ARBA" id="ARBA00022723"/>
    </source>
</evidence>
<dbReference type="PANTHER" id="PTHR10342:SF264">
    <property type="entry name" value="MIP05773P-RELATED"/>
    <property type="match status" value="1"/>
</dbReference>
<reference evidence="9 10" key="1">
    <citation type="submission" date="2023-09" db="EMBL/GenBank/DDBJ databases">
        <title>Nesidiocoris tenuis whole genome shotgun sequence.</title>
        <authorList>
            <person name="Shibata T."/>
            <person name="Shimoda M."/>
            <person name="Kobayashi T."/>
            <person name="Uehara T."/>
        </authorList>
    </citation>
    <scope>NUCLEOTIDE SEQUENCE [LARGE SCALE GENOMIC DNA]</scope>
    <source>
        <strain evidence="9 10">Japan</strain>
    </source>
</reference>
<dbReference type="Gene3D" id="3.40.720.10">
    <property type="entry name" value="Alkaline Phosphatase, subunit A"/>
    <property type="match status" value="1"/>
</dbReference>
<keyword evidence="3" id="KW-0479">Metal-binding</keyword>
<keyword evidence="10" id="KW-1185">Reference proteome</keyword>
<dbReference type="PROSITE" id="PS00523">
    <property type="entry name" value="SULFATASE_1"/>
    <property type="match status" value="1"/>
</dbReference>
<evidence type="ECO:0000256" key="1">
    <source>
        <dbReference type="ARBA" id="ARBA00001913"/>
    </source>
</evidence>
<evidence type="ECO:0000256" key="4">
    <source>
        <dbReference type="ARBA" id="ARBA00022801"/>
    </source>
</evidence>
<keyword evidence="7" id="KW-0472">Membrane</keyword>
<evidence type="ECO:0000259" key="8">
    <source>
        <dbReference type="Pfam" id="PF00884"/>
    </source>
</evidence>
<accession>A0ABN7BBV0</accession>
<keyword evidence="6" id="KW-0325">Glycoprotein</keyword>
<dbReference type="CDD" id="cd16029">
    <property type="entry name" value="4-S"/>
    <property type="match status" value="1"/>
</dbReference>
<keyword evidence="7" id="KW-0812">Transmembrane</keyword>
<dbReference type="InterPro" id="IPR017850">
    <property type="entry name" value="Alkaline_phosphatase_core_sf"/>
</dbReference>
<dbReference type="InterPro" id="IPR024607">
    <property type="entry name" value="Sulfatase_CS"/>
</dbReference>
<dbReference type="PANTHER" id="PTHR10342">
    <property type="entry name" value="ARYLSULFATASE"/>
    <property type="match status" value="1"/>
</dbReference>
<evidence type="ECO:0000256" key="2">
    <source>
        <dbReference type="ARBA" id="ARBA00008779"/>
    </source>
</evidence>
<feature type="domain" description="Sulfatase N-terminal" evidence="8">
    <location>
        <begin position="48"/>
        <end position="375"/>
    </location>
</feature>
<gene>
    <name evidence="9" type="ORF">NTJ_14666</name>
</gene>
<dbReference type="PROSITE" id="PS00149">
    <property type="entry name" value="SULFATASE_2"/>
    <property type="match status" value="1"/>
</dbReference>
<dbReference type="InterPro" id="IPR047115">
    <property type="entry name" value="ARSB"/>
</dbReference>
<proteinExistence type="inferred from homology"/>
<protein>
    <submittedName>
        <fullName evidence="9">Arylsulfatase b</fullName>
    </submittedName>
</protein>
<dbReference type="SUPFAM" id="SSF53649">
    <property type="entry name" value="Alkaline phosphatase-like"/>
    <property type="match status" value="1"/>
</dbReference>
<feature type="transmembrane region" description="Helical" evidence="7">
    <location>
        <begin position="21"/>
        <end position="40"/>
    </location>
</feature>
<name>A0ABN7BBV0_9HEMI</name>
<keyword evidence="7" id="KW-1133">Transmembrane helix</keyword>
<dbReference type="InterPro" id="IPR000917">
    <property type="entry name" value="Sulfatase_N"/>
</dbReference>
<evidence type="ECO:0000313" key="9">
    <source>
        <dbReference type="EMBL" id="BET01847.1"/>
    </source>
</evidence>
<comment type="cofactor">
    <cofactor evidence="1">
        <name>Ca(2+)</name>
        <dbReference type="ChEBI" id="CHEBI:29108"/>
    </cofactor>
</comment>
<keyword evidence="4" id="KW-0378">Hydrolase</keyword>
<evidence type="ECO:0000313" key="10">
    <source>
        <dbReference type="Proteomes" id="UP001307889"/>
    </source>
</evidence>
<comment type="similarity">
    <text evidence="2">Belongs to the sulfatase family.</text>
</comment>
<organism evidence="9 10">
    <name type="scientific">Nesidiocoris tenuis</name>
    <dbReference type="NCBI Taxonomy" id="355587"/>
    <lineage>
        <taxon>Eukaryota</taxon>
        <taxon>Metazoa</taxon>
        <taxon>Ecdysozoa</taxon>
        <taxon>Arthropoda</taxon>
        <taxon>Hexapoda</taxon>
        <taxon>Insecta</taxon>
        <taxon>Pterygota</taxon>
        <taxon>Neoptera</taxon>
        <taxon>Paraneoptera</taxon>
        <taxon>Hemiptera</taxon>
        <taxon>Heteroptera</taxon>
        <taxon>Panheteroptera</taxon>
        <taxon>Cimicomorpha</taxon>
        <taxon>Miridae</taxon>
        <taxon>Dicyphina</taxon>
        <taxon>Nesidiocoris</taxon>
    </lineage>
</organism>
<dbReference type="Gene3D" id="3.30.1120.10">
    <property type="match status" value="1"/>
</dbReference>
<evidence type="ECO:0000256" key="6">
    <source>
        <dbReference type="ARBA" id="ARBA00023180"/>
    </source>
</evidence>
<evidence type="ECO:0000256" key="5">
    <source>
        <dbReference type="ARBA" id="ARBA00022837"/>
    </source>
</evidence>
<keyword evidence="5" id="KW-0106">Calcium</keyword>